<gene>
    <name evidence="1" type="ORF">BHE90_016984</name>
</gene>
<keyword evidence="2" id="KW-1185">Reference proteome</keyword>
<dbReference type="AlphaFoldDB" id="A0A430KYU4"/>
<organism evidence="1 2">
    <name type="scientific">Fusarium euwallaceae</name>
    <dbReference type="NCBI Taxonomy" id="1147111"/>
    <lineage>
        <taxon>Eukaryota</taxon>
        <taxon>Fungi</taxon>
        <taxon>Dikarya</taxon>
        <taxon>Ascomycota</taxon>
        <taxon>Pezizomycotina</taxon>
        <taxon>Sordariomycetes</taxon>
        <taxon>Hypocreomycetidae</taxon>
        <taxon>Hypocreales</taxon>
        <taxon>Nectriaceae</taxon>
        <taxon>Fusarium</taxon>
        <taxon>Fusarium solani species complex</taxon>
    </lineage>
</organism>
<evidence type="ECO:0000313" key="2">
    <source>
        <dbReference type="Proteomes" id="UP000287124"/>
    </source>
</evidence>
<dbReference type="InterPro" id="IPR017853">
    <property type="entry name" value="GH"/>
</dbReference>
<proteinExistence type="predicted"/>
<name>A0A430KYU4_9HYPO</name>
<reference evidence="1 2" key="1">
    <citation type="submission" date="2017-06" db="EMBL/GenBank/DDBJ databases">
        <title>Comparative genomic analysis of Ambrosia Fusariam Clade fungi.</title>
        <authorList>
            <person name="Stajich J.E."/>
            <person name="Carrillo J."/>
            <person name="Kijimoto T."/>
            <person name="Eskalen A."/>
            <person name="O'Donnell K."/>
            <person name="Kasson M."/>
        </authorList>
    </citation>
    <scope>NUCLEOTIDE SEQUENCE [LARGE SCALE GENOMIC DNA]</scope>
    <source>
        <strain evidence="1 2">UCR1854</strain>
    </source>
</reference>
<dbReference type="Gene3D" id="3.20.20.80">
    <property type="entry name" value="Glycosidases"/>
    <property type="match status" value="1"/>
</dbReference>
<sequence length="170" mass="18862">MAFCARPLAEWAVMPLIRTATVSDVAVIKSRFERSVLLSEQLDECLDNSCDLLVFARCEERGLWAKLDVHSRVCVACGPVGVGRRHFYIVLPKPAITLCNGRIARPRERGVKVLLSIGVYNDGGGNYKVATGQKGVDFADFLWSAFGPFDKDWNAPRPFDADDRSTRPAM</sequence>
<dbReference type="SUPFAM" id="SSF51445">
    <property type="entry name" value="(Trans)glycosidases"/>
    <property type="match status" value="1"/>
</dbReference>
<dbReference type="Proteomes" id="UP000287124">
    <property type="component" value="Unassembled WGS sequence"/>
</dbReference>
<evidence type="ECO:0000313" key="1">
    <source>
        <dbReference type="EMBL" id="RTE68638.1"/>
    </source>
</evidence>
<comment type="caution">
    <text evidence="1">The sequence shown here is derived from an EMBL/GenBank/DDBJ whole genome shotgun (WGS) entry which is preliminary data.</text>
</comment>
<accession>A0A430KYU4</accession>
<protein>
    <submittedName>
        <fullName evidence="1">Uncharacterized protein</fullName>
    </submittedName>
</protein>
<dbReference type="EMBL" id="MIKF01000760">
    <property type="protein sequence ID" value="RTE68638.1"/>
    <property type="molecule type" value="Genomic_DNA"/>
</dbReference>